<dbReference type="SUPFAM" id="SSF55083">
    <property type="entry name" value="6-hydroxymethyl-7,8-dihydropterin pyrophosphokinase, HPPK"/>
    <property type="match status" value="1"/>
</dbReference>
<evidence type="ECO:0000256" key="1">
    <source>
        <dbReference type="ARBA" id="ARBA00000198"/>
    </source>
</evidence>
<sequence length="272" mass="31825">MDKIIIKDLEVFANHGYFKEEKALGQKFLISIEVFLNFTKAAKEDDLNKTVHYGILCEEIEKEFKKETFDLIEKATEHLATFVLKTHKEVKKVKVKVKKPWAPIGKSLKYAAVEIERERVTAYIALGSNMGDKEQNIRMAIENTDKSEYIDVKKVSNFYSTKPVGYLDQDDFVNAVMEVETLYSMEELVMFLLCVEKELKRERIIKWGPRTIDLDLILYEDKINTSEIAIVPHPRMHERLFVIEPLCEIAPFVLHPLLNKRIWEIKEDLENK</sequence>
<comment type="catalytic activity">
    <reaction evidence="9">
        <text>7,8-dihydroneopterin = 6-hydroxymethyl-7,8-dihydropterin + glycolaldehyde</text>
        <dbReference type="Rhea" id="RHEA:10540"/>
        <dbReference type="ChEBI" id="CHEBI:17001"/>
        <dbReference type="ChEBI" id="CHEBI:17071"/>
        <dbReference type="ChEBI" id="CHEBI:44841"/>
        <dbReference type="EC" id="4.1.2.25"/>
    </reaction>
</comment>
<dbReference type="EMBL" id="JAUSWN010000006">
    <property type="protein sequence ID" value="MDQ0479188.1"/>
    <property type="molecule type" value="Genomic_DNA"/>
</dbReference>
<keyword evidence="4 11" id="KW-0808">Transferase</keyword>
<evidence type="ECO:0000256" key="3">
    <source>
        <dbReference type="ARBA" id="ARBA00009640"/>
    </source>
</evidence>
<dbReference type="InterPro" id="IPR006157">
    <property type="entry name" value="FolB_dom"/>
</dbReference>
<dbReference type="GO" id="GO:0004150">
    <property type="term" value="F:dihydroneopterin aldolase activity"/>
    <property type="evidence" value="ECO:0007669"/>
    <property type="project" value="UniProtKB-EC"/>
</dbReference>
<dbReference type="Proteomes" id="UP001224418">
    <property type="component" value="Unassembled WGS sequence"/>
</dbReference>
<dbReference type="PANTHER" id="PTHR43071">
    <property type="entry name" value="2-AMINO-4-HYDROXY-6-HYDROXYMETHYLDIHYDROPTERIDINE PYROPHOSPHOKINASE"/>
    <property type="match status" value="1"/>
</dbReference>
<comment type="caution">
    <text evidence="11">The sequence shown here is derived from an EMBL/GenBank/DDBJ whole genome shotgun (WGS) entry which is preliminary data.</text>
</comment>
<evidence type="ECO:0000256" key="4">
    <source>
        <dbReference type="ARBA" id="ARBA00022679"/>
    </source>
</evidence>
<comment type="function">
    <text evidence="9">Catalyzes the conversion of 7,8-dihydroneopterin to 6-hydroxymethyl-7,8-dihydropterin.</text>
</comment>
<keyword evidence="5" id="KW-0547">Nucleotide-binding</keyword>
<keyword evidence="12" id="KW-1185">Reference proteome</keyword>
<feature type="domain" description="7,8-dihydro-6-hydroxymethylpterin-pyrophosphokinase" evidence="10">
    <location>
        <begin position="206"/>
        <end position="217"/>
    </location>
</feature>
<dbReference type="EC" id="4.1.2.25" evidence="9"/>
<reference evidence="11 12" key="1">
    <citation type="submission" date="2023-07" db="EMBL/GenBank/DDBJ databases">
        <title>Genomic Encyclopedia of Type Strains, Phase IV (KMG-IV): sequencing the most valuable type-strain genomes for metagenomic binning, comparative biology and taxonomic classification.</title>
        <authorList>
            <person name="Goeker M."/>
        </authorList>
    </citation>
    <scope>NUCLEOTIDE SEQUENCE [LARGE SCALE GENOMIC DNA]</scope>
    <source>
        <strain evidence="11 12">DSM 1400</strain>
    </source>
</reference>
<organism evidence="11 12">
    <name type="scientific">Hathewaya limosa</name>
    <name type="common">Clostridium limosum</name>
    <dbReference type="NCBI Taxonomy" id="1536"/>
    <lineage>
        <taxon>Bacteria</taxon>
        <taxon>Bacillati</taxon>
        <taxon>Bacillota</taxon>
        <taxon>Clostridia</taxon>
        <taxon>Eubacteriales</taxon>
        <taxon>Clostridiaceae</taxon>
        <taxon>Hathewaya</taxon>
    </lineage>
</organism>
<evidence type="ECO:0000256" key="9">
    <source>
        <dbReference type="RuleBase" id="RU362079"/>
    </source>
</evidence>
<comment type="catalytic activity">
    <reaction evidence="1">
        <text>6-hydroxymethyl-7,8-dihydropterin + ATP = (7,8-dihydropterin-6-yl)methyl diphosphate + AMP + H(+)</text>
        <dbReference type="Rhea" id="RHEA:11412"/>
        <dbReference type="ChEBI" id="CHEBI:15378"/>
        <dbReference type="ChEBI" id="CHEBI:30616"/>
        <dbReference type="ChEBI" id="CHEBI:44841"/>
        <dbReference type="ChEBI" id="CHEBI:72950"/>
        <dbReference type="ChEBI" id="CHEBI:456215"/>
        <dbReference type="EC" id="2.7.6.3"/>
    </reaction>
</comment>
<dbReference type="RefSeq" id="WP_307355287.1">
    <property type="nucleotide sequence ID" value="NZ_BAAACJ010000012.1"/>
</dbReference>
<keyword evidence="8 9" id="KW-0289">Folate biosynthesis</keyword>
<evidence type="ECO:0000259" key="10">
    <source>
        <dbReference type="PROSITE" id="PS00794"/>
    </source>
</evidence>
<dbReference type="CDD" id="cd00483">
    <property type="entry name" value="HPPK"/>
    <property type="match status" value="1"/>
</dbReference>
<dbReference type="PANTHER" id="PTHR43071:SF1">
    <property type="entry name" value="2-AMINO-4-HYDROXY-6-HYDROXYMETHYLDIHYDROPTERIDINE PYROPHOSPHOKINASE"/>
    <property type="match status" value="1"/>
</dbReference>
<dbReference type="InterPro" id="IPR043133">
    <property type="entry name" value="GTP-CH-I_C/QueF"/>
</dbReference>
<keyword evidence="9 11" id="KW-0456">Lyase</keyword>
<comment type="pathway">
    <text evidence="2">Cofactor biosynthesis; tetrahydrofolate biosynthesis; 2-amino-4-hydroxy-6-hydroxymethyl-7,8-dihydropteridine diphosphate from 7,8-dihydroneopterin triphosphate: step 4/4.</text>
</comment>
<evidence type="ECO:0000313" key="12">
    <source>
        <dbReference type="Proteomes" id="UP001224418"/>
    </source>
</evidence>
<keyword evidence="6" id="KW-0418">Kinase</keyword>
<dbReference type="NCBIfam" id="TIGR00526">
    <property type="entry name" value="folB_dom"/>
    <property type="match status" value="1"/>
</dbReference>
<dbReference type="InterPro" id="IPR035907">
    <property type="entry name" value="Hppk_sf"/>
</dbReference>
<dbReference type="SUPFAM" id="SSF55620">
    <property type="entry name" value="Tetrahydrobiopterin biosynthesis enzymes-like"/>
    <property type="match status" value="1"/>
</dbReference>
<dbReference type="PROSITE" id="PS00794">
    <property type="entry name" value="HPPK"/>
    <property type="match status" value="1"/>
</dbReference>
<dbReference type="NCBIfam" id="TIGR01498">
    <property type="entry name" value="folK"/>
    <property type="match status" value="1"/>
</dbReference>
<comment type="similarity">
    <text evidence="3">In the N-terminal section; belongs to the DHNA family.</text>
</comment>
<accession>A0ABU0JQ32</accession>
<gene>
    <name evidence="11" type="ORF">QOZ93_000928</name>
</gene>
<evidence type="ECO:0000256" key="5">
    <source>
        <dbReference type="ARBA" id="ARBA00022741"/>
    </source>
</evidence>
<comment type="similarity">
    <text evidence="9">Belongs to the DHNA family.</text>
</comment>
<proteinExistence type="inferred from homology"/>
<dbReference type="EC" id="2.7.6.3" evidence="9"/>
<dbReference type="Pfam" id="PF02152">
    <property type="entry name" value="FolB"/>
    <property type="match status" value="1"/>
</dbReference>
<dbReference type="Gene3D" id="3.30.1130.10">
    <property type="match status" value="1"/>
</dbReference>
<dbReference type="GO" id="GO:0003848">
    <property type="term" value="F:2-amino-4-hydroxy-6-hydroxymethyldihydropteridine diphosphokinase activity"/>
    <property type="evidence" value="ECO:0007669"/>
    <property type="project" value="UniProtKB-EC"/>
</dbReference>
<dbReference type="InterPro" id="IPR006156">
    <property type="entry name" value="Dihydroneopterin_aldolase"/>
</dbReference>
<keyword evidence="7" id="KW-0067">ATP-binding</keyword>
<evidence type="ECO:0000256" key="7">
    <source>
        <dbReference type="ARBA" id="ARBA00022840"/>
    </source>
</evidence>
<dbReference type="InterPro" id="IPR000550">
    <property type="entry name" value="Hppk"/>
</dbReference>
<evidence type="ECO:0000256" key="8">
    <source>
        <dbReference type="ARBA" id="ARBA00022909"/>
    </source>
</evidence>
<evidence type="ECO:0000313" key="11">
    <source>
        <dbReference type="EMBL" id="MDQ0479188.1"/>
    </source>
</evidence>
<dbReference type="NCBIfam" id="TIGR00525">
    <property type="entry name" value="folB"/>
    <property type="match status" value="1"/>
</dbReference>
<name>A0ABU0JQ32_HATLI</name>
<comment type="pathway">
    <text evidence="9">Cofactor biosynthesis; tetrahydrofolate biosynthesis; 2-amino-4-hydroxy-6-hydroxymethyl-7,8-dihydropteridine diphosphate from 7,8-dihydroneopterin triphosphate: step 3/4.</text>
</comment>
<dbReference type="Pfam" id="PF01288">
    <property type="entry name" value="HPPK"/>
    <property type="match status" value="1"/>
</dbReference>
<protein>
    <recommendedName>
        <fullName evidence="9">Bifunctional folate synthesis protein</fullName>
    </recommendedName>
    <domain>
        <recommendedName>
            <fullName evidence="9">Dihydroneopterin aldolase</fullName>
            <shortName evidence="9">DHNA</shortName>
            <ecNumber evidence="9">4.1.2.25</ecNumber>
        </recommendedName>
        <alternativeName>
            <fullName evidence="9">7,8-dihydroneopterin aldolase</fullName>
        </alternativeName>
    </domain>
    <domain>
        <recommendedName>
            <fullName evidence="9">2-amino-4-hydroxy-6-hydroxymethyldihydropteridine pyrophosphokinase</fullName>
            <ecNumber evidence="9">2.7.6.3</ecNumber>
        </recommendedName>
        <alternativeName>
            <fullName evidence="9">6-hydroxymethyl-7,8-dihydropterin pyrophosphokinase</fullName>
            <shortName evidence="9">PPPK</shortName>
        </alternativeName>
        <alternativeName>
            <fullName evidence="9">7,8-dihydro-6-hydroxymethylpterin pyrophosphokinase</fullName>
            <shortName evidence="9">HPPK</shortName>
        </alternativeName>
    </domain>
</protein>
<evidence type="ECO:0000256" key="2">
    <source>
        <dbReference type="ARBA" id="ARBA00005051"/>
    </source>
</evidence>
<evidence type="ECO:0000256" key="6">
    <source>
        <dbReference type="ARBA" id="ARBA00022777"/>
    </source>
</evidence>
<dbReference type="Gene3D" id="3.30.70.560">
    <property type="entry name" value="7,8-Dihydro-6-hydroxymethylpterin-pyrophosphokinase HPPK"/>
    <property type="match status" value="1"/>
</dbReference>
<dbReference type="SMART" id="SM00905">
    <property type="entry name" value="FolB"/>
    <property type="match status" value="1"/>
</dbReference>